<dbReference type="Proteomes" id="UP001149140">
    <property type="component" value="Unassembled WGS sequence"/>
</dbReference>
<evidence type="ECO:0000256" key="4">
    <source>
        <dbReference type="ARBA" id="ARBA00022837"/>
    </source>
</evidence>
<keyword evidence="4" id="KW-0106">Calcium</keyword>
<protein>
    <submittedName>
        <fullName evidence="7">Uncharacterized protein</fullName>
    </submittedName>
</protein>
<dbReference type="InterPro" id="IPR059100">
    <property type="entry name" value="TSP3_bac"/>
</dbReference>
<name>A0A9X3S1J5_9ACTN</name>
<evidence type="ECO:0000313" key="8">
    <source>
        <dbReference type="Proteomes" id="UP001149140"/>
    </source>
</evidence>
<comment type="caution">
    <text evidence="7">The sequence shown here is derived from an EMBL/GenBank/DDBJ whole genome shotgun (WGS) entry which is preliminary data.</text>
</comment>
<dbReference type="PANTHER" id="PTHR37467">
    <property type="entry name" value="EXPORTED CALCIUM-BINDING GLYCOPROTEIN-RELATED"/>
    <property type="match status" value="1"/>
</dbReference>
<dbReference type="Gene3D" id="4.10.1080.10">
    <property type="entry name" value="TSP type-3 repeat"/>
    <property type="match status" value="1"/>
</dbReference>
<dbReference type="GO" id="GO:0005509">
    <property type="term" value="F:calcium ion binding"/>
    <property type="evidence" value="ECO:0007669"/>
    <property type="project" value="InterPro"/>
</dbReference>
<accession>A0A9X3S1J5</accession>
<dbReference type="AlphaFoldDB" id="A0A9X3S1J5"/>
<reference evidence="7" key="1">
    <citation type="submission" date="2022-10" db="EMBL/GenBank/DDBJ databases">
        <title>The WGS of Solirubrobacter ginsenosidimutans DSM 21036.</title>
        <authorList>
            <person name="Jiang Z."/>
        </authorList>
    </citation>
    <scope>NUCLEOTIDE SEQUENCE</scope>
    <source>
        <strain evidence="7">DSM 21036</strain>
    </source>
</reference>
<dbReference type="PANTHER" id="PTHR37467:SF1">
    <property type="entry name" value="EXPORTED CALCIUM-BINDING GLYCOPROTEIN"/>
    <property type="match status" value="1"/>
</dbReference>
<dbReference type="InterPro" id="IPR053180">
    <property type="entry name" value="Ca-binding_acidic-repeat"/>
</dbReference>
<dbReference type="Pfam" id="PF18884">
    <property type="entry name" value="TSP3_bac"/>
    <property type="match status" value="5"/>
</dbReference>
<evidence type="ECO:0000256" key="2">
    <source>
        <dbReference type="ARBA" id="ARBA00022525"/>
    </source>
</evidence>
<sequence length="542" mass="56709">MPFVRQQRGQTAAEYMGILLLVAAIILAVTQVGLAGKLSCSLQGAVAQVTGGDDACGDAQAAPASRDTDGDGVPDDVEQRNGTDPKNADSDGDGVSDGEEAKHGSDPANPDTDGDGVLDSEEIAAGTNPREADSDGDGIDDQEEIERGTNPRLADTDGDGLTDGAELDKGTDPFDKDSDGDGLTDGKDDDPTAYNAGVDDVAAGAICGDSDFWKCPDEDDPVRASIEYFSGQVLVGLFAVGDVRDLLAAISHGKWGDAAWSAAGIVPVAGDAAKIGKKVRDLIKRFPGRRAELLALIPKLVPESLTDEALDAATDGAYTALKKTGLSDDAVKDLGKANDLRVVADNARISEKVLSDADATAIWNKAKDKSVWGNRSLGEALGVETAIKHLENTPGVDILLDGRPIANRAGHGPDIIAVDRNTGKLIIVEAKGTSNGRSKLGSFWLGSEVSGKKLPETSSEWVTRDAGKRYLDALKRSGDPKQQEAARLIDEVITEDAPYDAMVIMSRPKGKGGYREGVDDSVKAIKAGGQVENLDIIDVQRP</sequence>
<evidence type="ECO:0000256" key="3">
    <source>
        <dbReference type="ARBA" id="ARBA00022729"/>
    </source>
</evidence>
<dbReference type="PROSITE" id="PS00018">
    <property type="entry name" value="EF_HAND_1"/>
    <property type="match status" value="1"/>
</dbReference>
<dbReference type="InterPro" id="IPR018247">
    <property type="entry name" value="EF_Hand_1_Ca_BS"/>
</dbReference>
<keyword evidence="3" id="KW-0732">Signal</keyword>
<dbReference type="EMBL" id="JAPDOD010000018">
    <property type="protein sequence ID" value="MDA0162449.1"/>
    <property type="molecule type" value="Genomic_DNA"/>
</dbReference>
<evidence type="ECO:0000313" key="7">
    <source>
        <dbReference type="EMBL" id="MDA0162449.1"/>
    </source>
</evidence>
<feature type="region of interest" description="Disordered" evidence="5">
    <location>
        <begin position="51"/>
        <end position="192"/>
    </location>
</feature>
<keyword evidence="6" id="KW-0812">Transmembrane</keyword>
<dbReference type="InterPro" id="IPR028974">
    <property type="entry name" value="TSP_type-3_rpt"/>
</dbReference>
<feature type="compositionally biased region" description="Basic and acidic residues" evidence="5">
    <location>
        <begin position="166"/>
        <end position="190"/>
    </location>
</feature>
<feature type="compositionally biased region" description="Low complexity" evidence="5">
    <location>
        <begin position="51"/>
        <end position="64"/>
    </location>
</feature>
<dbReference type="RefSeq" id="WP_270041689.1">
    <property type="nucleotide sequence ID" value="NZ_JAPDOD010000018.1"/>
</dbReference>
<keyword evidence="2" id="KW-0964">Secreted</keyword>
<dbReference type="CDD" id="cd20742">
    <property type="entry name" value="FIX_vWA-like"/>
    <property type="match status" value="1"/>
</dbReference>
<gene>
    <name evidence="7" type="ORF">OM076_19405</name>
</gene>
<evidence type="ECO:0000256" key="6">
    <source>
        <dbReference type="SAM" id="Phobius"/>
    </source>
</evidence>
<evidence type="ECO:0000256" key="5">
    <source>
        <dbReference type="SAM" id="MobiDB-lite"/>
    </source>
</evidence>
<comment type="subcellular location">
    <subcellularLocation>
        <location evidence="1">Secreted</location>
    </subcellularLocation>
</comment>
<feature type="transmembrane region" description="Helical" evidence="6">
    <location>
        <begin position="12"/>
        <end position="34"/>
    </location>
</feature>
<feature type="compositionally biased region" description="Acidic residues" evidence="5">
    <location>
        <begin position="112"/>
        <end position="122"/>
    </location>
</feature>
<evidence type="ECO:0000256" key="1">
    <source>
        <dbReference type="ARBA" id="ARBA00004613"/>
    </source>
</evidence>
<feature type="compositionally biased region" description="Basic and acidic residues" evidence="5">
    <location>
        <begin position="77"/>
        <end position="89"/>
    </location>
</feature>
<feature type="compositionally biased region" description="Acidic residues" evidence="5">
    <location>
        <begin position="134"/>
        <end position="144"/>
    </location>
</feature>
<keyword evidence="8" id="KW-1185">Reference proteome</keyword>
<proteinExistence type="predicted"/>
<keyword evidence="6" id="KW-0472">Membrane</keyword>
<keyword evidence="6" id="KW-1133">Transmembrane helix</keyword>
<dbReference type="SUPFAM" id="SSF103647">
    <property type="entry name" value="TSP type-3 repeat"/>
    <property type="match status" value="1"/>
</dbReference>
<organism evidence="7 8">
    <name type="scientific">Solirubrobacter ginsenosidimutans</name>
    <dbReference type="NCBI Taxonomy" id="490573"/>
    <lineage>
        <taxon>Bacteria</taxon>
        <taxon>Bacillati</taxon>
        <taxon>Actinomycetota</taxon>
        <taxon>Thermoleophilia</taxon>
        <taxon>Solirubrobacterales</taxon>
        <taxon>Solirubrobacteraceae</taxon>
        <taxon>Solirubrobacter</taxon>
    </lineage>
</organism>